<dbReference type="Pfam" id="PF24061">
    <property type="entry name" value="LBD_receptor"/>
    <property type="match status" value="1"/>
</dbReference>
<keyword evidence="12" id="KW-1185">Reference proteome</keyword>
<evidence type="ECO:0000256" key="6">
    <source>
        <dbReference type="ARBA" id="ARBA00023170"/>
    </source>
</evidence>
<dbReference type="GO" id="GO:0005886">
    <property type="term" value="C:plasma membrane"/>
    <property type="evidence" value="ECO:0007669"/>
    <property type="project" value="UniProtKB-SubCell"/>
</dbReference>
<protein>
    <recommendedName>
        <fullName evidence="10">Putative ionotropic receptor ligand binding domain-containing protein</fullName>
    </recommendedName>
</protein>
<evidence type="ECO:0000256" key="5">
    <source>
        <dbReference type="ARBA" id="ARBA00023136"/>
    </source>
</evidence>
<dbReference type="InterPro" id="IPR056198">
    <property type="entry name" value="LBD_receptor"/>
</dbReference>
<dbReference type="Gene3D" id="3.40.190.10">
    <property type="entry name" value="Periplasmic binding protein-like II"/>
    <property type="match status" value="1"/>
</dbReference>
<dbReference type="PANTHER" id="PTHR42643">
    <property type="entry name" value="IONOTROPIC RECEPTOR 20A-RELATED"/>
    <property type="match status" value="1"/>
</dbReference>
<keyword evidence="5 8" id="KW-0472">Membrane</keyword>
<keyword evidence="2" id="KW-1003">Cell membrane</keyword>
<sequence length="633" mass="71589">MAPLPLVCALLTVAFRTTTGVPQDPSAVPPLVTSPLLHPLPEIVSSVVLRYFCHPFQPVQIYQAARTMDHRAMQRDILAEVLGVVAGQCTVAFASTSGDGPRTRTVVFGQNGDTFERLLDGFSTSRHDYSGRYLLVLTGSPRDVEWRRLFGALWRRHIVHVNVLVLKNATVDVYTYQPYSPQHCGQPLMKLVASVANATDSLRHNLYPSRRFTSLHNCTLQVGSFEAKPYTFLRRKVDGYTDLGGFEGDLLRLVACRLQFRVNVTESPQQVQWGSIGPPGNSTGTMKLVQDELVDLVIACMALDVVRNLYLKPGWAYYTSRVLFAVPQGRPYTGFEKLFRPFRVDVWAALGTVLVGVVVVVTVLSCGRRARALRAFVYGPSVEMPLIGALYLLWGGAVRHVPRRNFARTLFAIWVLFTFVLRTLYQGSLYMYLQRSATYPPLATLNEIHRSTLQYHMVNIAMRFFVDRPEIQPRARFIPPGLDTFGSMVADMADRYTDRVVVCPQDMVAYNNKLTKRTGRVIQVTRESITLFPVTIYYPKKSFLTQVFDREIRTIVQTGLFDFWVRNYGDYDFEANRREPGTAGEPRKLTVDHLVGAYELLFGGYLLTVSVFLLELVSVRVAYLRCVLEFCLE</sequence>
<evidence type="ECO:0000256" key="4">
    <source>
        <dbReference type="ARBA" id="ARBA00022989"/>
    </source>
</evidence>
<dbReference type="Proteomes" id="UP000075886">
    <property type="component" value="Unassembled WGS sequence"/>
</dbReference>
<feature type="signal peptide" evidence="9">
    <location>
        <begin position="1"/>
        <end position="20"/>
    </location>
</feature>
<dbReference type="EnsemblMetazoa" id="AFAF011751-RA">
    <property type="protein sequence ID" value="AFAF011751-PA"/>
    <property type="gene ID" value="AFAF011751"/>
</dbReference>
<dbReference type="SUPFAM" id="SSF53850">
    <property type="entry name" value="Periplasmic binding protein-like II"/>
    <property type="match status" value="1"/>
</dbReference>
<dbReference type="EMBL" id="AXCN02002487">
    <property type="status" value="NOT_ANNOTATED_CDS"/>
    <property type="molecule type" value="Genomic_DNA"/>
</dbReference>
<name>A0A182QJW6_9DIPT</name>
<dbReference type="AlphaFoldDB" id="A0A182QJW6"/>
<feature type="transmembrane region" description="Helical" evidence="8">
    <location>
        <begin position="376"/>
        <end position="394"/>
    </location>
</feature>
<evidence type="ECO:0000256" key="8">
    <source>
        <dbReference type="SAM" id="Phobius"/>
    </source>
</evidence>
<keyword evidence="7" id="KW-0325">Glycoprotein</keyword>
<keyword evidence="4 8" id="KW-1133">Transmembrane helix</keyword>
<evidence type="ECO:0000313" key="11">
    <source>
        <dbReference type="EnsemblMetazoa" id="AFAF011751-PA"/>
    </source>
</evidence>
<reference evidence="11" key="2">
    <citation type="submission" date="2020-05" db="UniProtKB">
        <authorList>
            <consortium name="EnsemblMetazoa"/>
        </authorList>
    </citation>
    <scope>IDENTIFICATION</scope>
    <source>
        <strain evidence="11">FAR1</strain>
    </source>
</reference>
<comment type="subcellular location">
    <subcellularLocation>
        <location evidence="1">Cell membrane</location>
        <topology evidence="1">Multi-pass membrane protein</topology>
    </subcellularLocation>
</comment>
<feature type="transmembrane region" description="Helical" evidence="8">
    <location>
        <begin position="406"/>
        <end position="425"/>
    </location>
</feature>
<evidence type="ECO:0000256" key="3">
    <source>
        <dbReference type="ARBA" id="ARBA00022692"/>
    </source>
</evidence>
<dbReference type="InterPro" id="IPR052192">
    <property type="entry name" value="Insect_Ionotropic_Sensory_Rcpt"/>
</dbReference>
<feature type="domain" description="Putative ionotropic receptor ligand binding" evidence="10">
    <location>
        <begin position="40"/>
        <end position="188"/>
    </location>
</feature>
<evidence type="ECO:0000256" key="2">
    <source>
        <dbReference type="ARBA" id="ARBA00022475"/>
    </source>
</evidence>
<dbReference type="Gene3D" id="1.10.287.70">
    <property type="match status" value="1"/>
</dbReference>
<dbReference type="STRING" id="69004.A0A182QJW6"/>
<evidence type="ECO:0000256" key="7">
    <source>
        <dbReference type="ARBA" id="ARBA00023180"/>
    </source>
</evidence>
<keyword evidence="6" id="KW-0675">Receptor</keyword>
<evidence type="ECO:0000256" key="9">
    <source>
        <dbReference type="SAM" id="SignalP"/>
    </source>
</evidence>
<feature type="transmembrane region" description="Helical" evidence="8">
    <location>
        <begin position="595"/>
        <end position="614"/>
    </location>
</feature>
<feature type="transmembrane region" description="Helical" evidence="8">
    <location>
        <begin position="346"/>
        <end position="364"/>
    </location>
</feature>
<organism evidence="11 12">
    <name type="scientific">Anopheles farauti</name>
    <dbReference type="NCBI Taxonomy" id="69004"/>
    <lineage>
        <taxon>Eukaryota</taxon>
        <taxon>Metazoa</taxon>
        <taxon>Ecdysozoa</taxon>
        <taxon>Arthropoda</taxon>
        <taxon>Hexapoda</taxon>
        <taxon>Insecta</taxon>
        <taxon>Pterygota</taxon>
        <taxon>Neoptera</taxon>
        <taxon>Endopterygota</taxon>
        <taxon>Diptera</taxon>
        <taxon>Nematocera</taxon>
        <taxon>Culicoidea</taxon>
        <taxon>Culicidae</taxon>
        <taxon>Anophelinae</taxon>
        <taxon>Anopheles</taxon>
    </lineage>
</organism>
<feature type="chain" id="PRO_5008133028" description="Putative ionotropic receptor ligand binding domain-containing protein" evidence="9">
    <location>
        <begin position="21"/>
        <end position="633"/>
    </location>
</feature>
<evidence type="ECO:0000313" key="12">
    <source>
        <dbReference type="Proteomes" id="UP000075886"/>
    </source>
</evidence>
<evidence type="ECO:0000256" key="1">
    <source>
        <dbReference type="ARBA" id="ARBA00004651"/>
    </source>
</evidence>
<dbReference type="PANTHER" id="PTHR42643:SF30">
    <property type="entry name" value="IONOTROPIC RECEPTOR 40A-RELATED"/>
    <property type="match status" value="1"/>
</dbReference>
<keyword evidence="3 8" id="KW-0812">Transmembrane</keyword>
<keyword evidence="9" id="KW-0732">Signal</keyword>
<proteinExistence type="predicted"/>
<dbReference type="VEuPathDB" id="VectorBase:AFAF011751"/>
<evidence type="ECO:0000259" key="10">
    <source>
        <dbReference type="Pfam" id="PF24061"/>
    </source>
</evidence>
<accession>A0A182QJW6</accession>
<reference evidence="12" key="1">
    <citation type="submission" date="2014-01" db="EMBL/GenBank/DDBJ databases">
        <title>The Genome Sequence of Anopheles farauti FAR1 (V2).</title>
        <authorList>
            <consortium name="The Broad Institute Genomics Platform"/>
            <person name="Neafsey D.E."/>
            <person name="Besansky N."/>
            <person name="Howell P."/>
            <person name="Walton C."/>
            <person name="Young S.K."/>
            <person name="Zeng Q."/>
            <person name="Gargeya S."/>
            <person name="Fitzgerald M."/>
            <person name="Haas B."/>
            <person name="Abouelleil A."/>
            <person name="Allen A.W."/>
            <person name="Alvarado L."/>
            <person name="Arachchi H.M."/>
            <person name="Berlin A.M."/>
            <person name="Chapman S.B."/>
            <person name="Gainer-Dewar J."/>
            <person name="Goldberg J."/>
            <person name="Griggs A."/>
            <person name="Gujja S."/>
            <person name="Hansen M."/>
            <person name="Howarth C."/>
            <person name="Imamovic A."/>
            <person name="Ireland A."/>
            <person name="Larimer J."/>
            <person name="McCowan C."/>
            <person name="Murphy C."/>
            <person name="Pearson M."/>
            <person name="Poon T.W."/>
            <person name="Priest M."/>
            <person name="Roberts A."/>
            <person name="Saif S."/>
            <person name="Shea T."/>
            <person name="Sisk P."/>
            <person name="Sykes S."/>
            <person name="Wortman J."/>
            <person name="Nusbaum C."/>
            <person name="Birren B."/>
        </authorList>
    </citation>
    <scope>NUCLEOTIDE SEQUENCE [LARGE SCALE GENOMIC DNA]</scope>
    <source>
        <strain evidence="12">FAR1</strain>
    </source>
</reference>